<dbReference type="EMBL" id="JAUIQD010000002">
    <property type="protein sequence ID" value="KAK3358937.1"/>
    <property type="molecule type" value="Genomic_DNA"/>
</dbReference>
<proteinExistence type="predicted"/>
<feature type="transmembrane region" description="Helical" evidence="7">
    <location>
        <begin position="102"/>
        <end position="122"/>
    </location>
</feature>
<evidence type="ECO:0000256" key="1">
    <source>
        <dbReference type="ARBA" id="ARBA00004141"/>
    </source>
</evidence>
<dbReference type="Proteomes" id="UP001275084">
    <property type="component" value="Unassembled WGS sequence"/>
</dbReference>
<dbReference type="GO" id="GO:0022857">
    <property type="term" value="F:transmembrane transporter activity"/>
    <property type="evidence" value="ECO:0007669"/>
    <property type="project" value="InterPro"/>
</dbReference>
<evidence type="ECO:0000256" key="6">
    <source>
        <dbReference type="SAM" id="MobiDB-lite"/>
    </source>
</evidence>
<feature type="transmembrane region" description="Helical" evidence="7">
    <location>
        <begin position="214"/>
        <end position="236"/>
    </location>
</feature>
<dbReference type="PROSITE" id="PS50850">
    <property type="entry name" value="MFS"/>
    <property type="match status" value="1"/>
</dbReference>
<dbReference type="SUPFAM" id="SSF103473">
    <property type="entry name" value="MFS general substrate transporter"/>
    <property type="match status" value="1"/>
</dbReference>
<evidence type="ECO:0000313" key="10">
    <source>
        <dbReference type="Proteomes" id="UP001275084"/>
    </source>
</evidence>
<accession>A0AAJ0HPP3</accession>
<feature type="transmembrane region" description="Helical" evidence="7">
    <location>
        <begin position="274"/>
        <end position="293"/>
    </location>
</feature>
<evidence type="ECO:0000256" key="2">
    <source>
        <dbReference type="ARBA" id="ARBA00022448"/>
    </source>
</evidence>
<dbReference type="Pfam" id="PF07690">
    <property type="entry name" value="MFS_1"/>
    <property type="match status" value="1"/>
</dbReference>
<dbReference type="Gene3D" id="1.20.1250.20">
    <property type="entry name" value="MFS general substrate transporter like domains"/>
    <property type="match status" value="1"/>
</dbReference>
<dbReference type="Gene3D" id="1.20.1720.10">
    <property type="entry name" value="Multidrug resistance protein D"/>
    <property type="match status" value="1"/>
</dbReference>
<keyword evidence="2" id="KW-0813">Transport</keyword>
<keyword evidence="4 7" id="KW-1133">Transmembrane helix</keyword>
<dbReference type="PANTHER" id="PTHR23501">
    <property type="entry name" value="MAJOR FACILITATOR SUPERFAMILY"/>
    <property type="match status" value="1"/>
</dbReference>
<feature type="region of interest" description="Disordered" evidence="6">
    <location>
        <begin position="464"/>
        <end position="485"/>
    </location>
</feature>
<evidence type="ECO:0000259" key="8">
    <source>
        <dbReference type="PROSITE" id="PS50850"/>
    </source>
</evidence>
<reference evidence="9" key="1">
    <citation type="journal article" date="2023" name="Mol. Phylogenet. Evol.">
        <title>Genome-scale phylogeny and comparative genomics of the fungal order Sordariales.</title>
        <authorList>
            <person name="Hensen N."/>
            <person name="Bonometti L."/>
            <person name="Westerberg I."/>
            <person name="Brannstrom I.O."/>
            <person name="Guillou S."/>
            <person name="Cros-Aarteil S."/>
            <person name="Calhoun S."/>
            <person name="Haridas S."/>
            <person name="Kuo A."/>
            <person name="Mondo S."/>
            <person name="Pangilinan J."/>
            <person name="Riley R."/>
            <person name="LaButti K."/>
            <person name="Andreopoulos B."/>
            <person name="Lipzen A."/>
            <person name="Chen C."/>
            <person name="Yan M."/>
            <person name="Daum C."/>
            <person name="Ng V."/>
            <person name="Clum A."/>
            <person name="Steindorff A."/>
            <person name="Ohm R.A."/>
            <person name="Martin F."/>
            <person name="Silar P."/>
            <person name="Natvig D.O."/>
            <person name="Lalanne C."/>
            <person name="Gautier V."/>
            <person name="Ament-Velasquez S.L."/>
            <person name="Kruys A."/>
            <person name="Hutchinson M.I."/>
            <person name="Powell A.J."/>
            <person name="Barry K."/>
            <person name="Miller A.N."/>
            <person name="Grigoriev I.V."/>
            <person name="Debuchy R."/>
            <person name="Gladieux P."/>
            <person name="Hiltunen Thoren M."/>
            <person name="Johannesson H."/>
        </authorList>
    </citation>
    <scope>NUCLEOTIDE SEQUENCE</scope>
    <source>
        <strain evidence="9">CBS 955.72</strain>
    </source>
</reference>
<keyword evidence="5 7" id="KW-0472">Membrane</keyword>
<evidence type="ECO:0000256" key="5">
    <source>
        <dbReference type="ARBA" id="ARBA00023136"/>
    </source>
</evidence>
<feature type="transmembrane region" description="Helical" evidence="7">
    <location>
        <begin position="174"/>
        <end position="194"/>
    </location>
</feature>
<gene>
    <name evidence="9" type="ORF">B0T25DRAFT_531540</name>
</gene>
<evidence type="ECO:0000256" key="7">
    <source>
        <dbReference type="SAM" id="Phobius"/>
    </source>
</evidence>
<sequence length="496" mass="52953">MFGKLYTFFSVKASFLVSVFLFEAGSAICGAAPNSVSLIVGRAIAGLGSAGIISGVWVILVYAVPLHKRPLFQGIFGAIFGISAIIGPVIGGAFTSNVSWRWCFYINLPLGGVAMACTAVLLKVPDRDTTRLPLKDKILQLDLLGTAALLPGIVCLLLSLQWGGSTYAWNNPRIIALLTLAAVLLIAFCLIQVYKPSTATVPPRIFCQRSVLSAFWATICIGAHMMLFVYFLPVYFQAIKSVSAIDSGIRLLPMCLPFVLSSLATGVATSRVGYYSPFILAGVVLMSAGAGLLTTLQVDTGPGRWIGYQVLYGWGMGMAFQAPNLAAQTVLASRDVPIGTTLISFSQLLGGAVFISVGQNVLNGQLLERLSGVDGFDTGLLAENGATTLIEQLPEAVRGVVLVAYNEALRKVFQVGLVMTVLTIIGAGGLEWRSVRKNVVREDVEGKRGEQTIEGEIEEKVVSKVEEQEKGKESDDDGKTVVVSNQERVHLDNKAA</sequence>
<feature type="transmembrane region" description="Helical" evidence="7">
    <location>
        <begin position="143"/>
        <end position="162"/>
    </location>
</feature>
<protein>
    <submittedName>
        <fullName evidence="9">MFS multidrug transporter</fullName>
    </submittedName>
</protein>
<evidence type="ECO:0000313" key="9">
    <source>
        <dbReference type="EMBL" id="KAK3358937.1"/>
    </source>
</evidence>
<comment type="caution">
    <text evidence="9">The sequence shown here is derived from an EMBL/GenBank/DDBJ whole genome shotgun (WGS) entry which is preliminary data.</text>
</comment>
<keyword evidence="3 7" id="KW-0812">Transmembrane</keyword>
<organism evidence="9 10">
    <name type="scientific">Lasiosphaeria hispida</name>
    <dbReference type="NCBI Taxonomy" id="260671"/>
    <lineage>
        <taxon>Eukaryota</taxon>
        <taxon>Fungi</taxon>
        <taxon>Dikarya</taxon>
        <taxon>Ascomycota</taxon>
        <taxon>Pezizomycotina</taxon>
        <taxon>Sordariomycetes</taxon>
        <taxon>Sordariomycetidae</taxon>
        <taxon>Sordariales</taxon>
        <taxon>Lasiosphaeriaceae</taxon>
        <taxon>Lasiosphaeria</taxon>
    </lineage>
</organism>
<feature type="transmembrane region" description="Helical" evidence="7">
    <location>
        <begin position="412"/>
        <end position="432"/>
    </location>
</feature>
<name>A0AAJ0HPP3_9PEZI</name>
<dbReference type="InterPro" id="IPR020846">
    <property type="entry name" value="MFS_dom"/>
</dbReference>
<evidence type="ECO:0000256" key="4">
    <source>
        <dbReference type="ARBA" id="ARBA00022989"/>
    </source>
</evidence>
<dbReference type="InterPro" id="IPR011701">
    <property type="entry name" value="MFS"/>
</dbReference>
<comment type="subcellular location">
    <subcellularLocation>
        <location evidence="1">Membrane</location>
        <topology evidence="1">Multi-pass membrane protein</topology>
    </subcellularLocation>
</comment>
<dbReference type="GO" id="GO:0005886">
    <property type="term" value="C:plasma membrane"/>
    <property type="evidence" value="ECO:0007669"/>
    <property type="project" value="TreeGrafter"/>
</dbReference>
<reference evidence="9" key="2">
    <citation type="submission" date="2023-06" db="EMBL/GenBank/DDBJ databases">
        <authorList>
            <consortium name="Lawrence Berkeley National Laboratory"/>
            <person name="Haridas S."/>
            <person name="Hensen N."/>
            <person name="Bonometti L."/>
            <person name="Westerberg I."/>
            <person name="Brannstrom I.O."/>
            <person name="Guillou S."/>
            <person name="Cros-Aarteil S."/>
            <person name="Calhoun S."/>
            <person name="Kuo A."/>
            <person name="Mondo S."/>
            <person name="Pangilinan J."/>
            <person name="Riley R."/>
            <person name="Labutti K."/>
            <person name="Andreopoulos B."/>
            <person name="Lipzen A."/>
            <person name="Chen C."/>
            <person name="Yanf M."/>
            <person name="Daum C."/>
            <person name="Ng V."/>
            <person name="Clum A."/>
            <person name="Steindorff A."/>
            <person name="Ohm R."/>
            <person name="Martin F."/>
            <person name="Silar P."/>
            <person name="Natvig D."/>
            <person name="Lalanne C."/>
            <person name="Gautier V."/>
            <person name="Ament-Velasquez S.L."/>
            <person name="Kruys A."/>
            <person name="Hutchinson M.I."/>
            <person name="Powell A.J."/>
            <person name="Barry K."/>
            <person name="Miller A.N."/>
            <person name="Grigoriev I.V."/>
            <person name="Debuchy R."/>
            <person name="Gladieux P."/>
            <person name="Thoren M.H."/>
            <person name="Johannesson H."/>
        </authorList>
    </citation>
    <scope>NUCLEOTIDE SEQUENCE</scope>
    <source>
        <strain evidence="9">CBS 955.72</strain>
    </source>
</reference>
<feature type="transmembrane region" description="Helical" evidence="7">
    <location>
        <begin position="39"/>
        <end position="64"/>
    </location>
</feature>
<evidence type="ECO:0000256" key="3">
    <source>
        <dbReference type="ARBA" id="ARBA00022692"/>
    </source>
</evidence>
<feature type="transmembrane region" description="Helical" evidence="7">
    <location>
        <begin position="305"/>
        <end position="326"/>
    </location>
</feature>
<dbReference type="InterPro" id="IPR036259">
    <property type="entry name" value="MFS_trans_sf"/>
</dbReference>
<feature type="domain" description="Major facilitator superfamily (MFS) profile" evidence="8">
    <location>
        <begin position="1"/>
        <end position="410"/>
    </location>
</feature>
<feature type="compositionally biased region" description="Basic and acidic residues" evidence="6">
    <location>
        <begin position="464"/>
        <end position="479"/>
    </location>
</feature>
<dbReference type="PANTHER" id="PTHR23501:SF153">
    <property type="entry name" value="AFLATOXIN EFFLUX PUMP, PUTATIVE-RELATED"/>
    <property type="match status" value="1"/>
</dbReference>
<feature type="transmembrane region" description="Helical" evidence="7">
    <location>
        <begin position="338"/>
        <end position="357"/>
    </location>
</feature>
<feature type="transmembrane region" description="Helical" evidence="7">
    <location>
        <begin position="248"/>
        <end position="267"/>
    </location>
</feature>
<dbReference type="AlphaFoldDB" id="A0AAJ0HPP3"/>
<dbReference type="CDD" id="cd17502">
    <property type="entry name" value="MFS_Azr1_MDR_like"/>
    <property type="match status" value="1"/>
</dbReference>
<keyword evidence="10" id="KW-1185">Reference proteome</keyword>
<dbReference type="FunFam" id="1.20.1250.20:FF:000196">
    <property type="entry name" value="MFS toxin efflux pump (AflT)"/>
    <property type="match status" value="1"/>
</dbReference>
<feature type="transmembrane region" description="Helical" evidence="7">
    <location>
        <begin position="71"/>
        <end position="90"/>
    </location>
</feature>